<dbReference type="CDD" id="cd09319">
    <property type="entry name" value="TDT_like_1"/>
    <property type="match status" value="1"/>
</dbReference>
<evidence type="ECO:0000256" key="1">
    <source>
        <dbReference type="ARBA" id="ARBA00004651"/>
    </source>
</evidence>
<evidence type="ECO:0000313" key="9">
    <source>
        <dbReference type="EMBL" id="WXB01928.1"/>
    </source>
</evidence>
<gene>
    <name evidence="9" type="ORF">LVJ94_34050</name>
</gene>
<keyword evidence="7 8" id="KW-0472">Membrane</keyword>
<feature type="transmembrane region" description="Helical" evidence="8">
    <location>
        <begin position="285"/>
        <end position="307"/>
    </location>
</feature>
<feature type="transmembrane region" description="Helical" evidence="8">
    <location>
        <begin position="16"/>
        <end position="36"/>
    </location>
</feature>
<dbReference type="InterPro" id="IPR004695">
    <property type="entry name" value="SLAC1/Mae1/Ssu1/TehA"/>
</dbReference>
<dbReference type="Gene3D" id="1.50.10.150">
    <property type="entry name" value="Voltage-dependent anion channel"/>
    <property type="match status" value="1"/>
</dbReference>
<feature type="transmembrane region" description="Helical" evidence="8">
    <location>
        <begin position="81"/>
        <end position="104"/>
    </location>
</feature>
<evidence type="ECO:0000256" key="8">
    <source>
        <dbReference type="SAM" id="Phobius"/>
    </source>
</evidence>
<keyword evidence="5 8" id="KW-0812">Transmembrane</keyword>
<organism evidence="9 10">
    <name type="scientific">Pendulispora rubella</name>
    <dbReference type="NCBI Taxonomy" id="2741070"/>
    <lineage>
        <taxon>Bacteria</taxon>
        <taxon>Pseudomonadati</taxon>
        <taxon>Myxococcota</taxon>
        <taxon>Myxococcia</taxon>
        <taxon>Myxococcales</taxon>
        <taxon>Sorangiineae</taxon>
        <taxon>Pendulisporaceae</taxon>
        <taxon>Pendulispora</taxon>
    </lineage>
</organism>
<evidence type="ECO:0000256" key="3">
    <source>
        <dbReference type="ARBA" id="ARBA00022448"/>
    </source>
</evidence>
<feature type="transmembrane region" description="Helical" evidence="8">
    <location>
        <begin position="252"/>
        <end position="273"/>
    </location>
</feature>
<evidence type="ECO:0000256" key="5">
    <source>
        <dbReference type="ARBA" id="ARBA00022692"/>
    </source>
</evidence>
<accession>A0ABZ2KTD1</accession>
<keyword evidence="6 8" id="KW-1133">Transmembrane helix</keyword>
<keyword evidence="3" id="KW-0813">Transport</keyword>
<evidence type="ECO:0000256" key="4">
    <source>
        <dbReference type="ARBA" id="ARBA00022475"/>
    </source>
</evidence>
<feature type="transmembrane region" description="Helical" evidence="8">
    <location>
        <begin position="176"/>
        <end position="201"/>
    </location>
</feature>
<comment type="subcellular location">
    <subcellularLocation>
        <location evidence="1">Cell membrane</location>
        <topology evidence="1">Multi-pass membrane protein</topology>
    </subcellularLocation>
</comment>
<keyword evidence="10" id="KW-1185">Reference proteome</keyword>
<name>A0ABZ2KTD1_9BACT</name>
<feature type="transmembrane region" description="Helical" evidence="8">
    <location>
        <begin position="319"/>
        <end position="343"/>
    </location>
</feature>
<dbReference type="InterPro" id="IPR051629">
    <property type="entry name" value="Sulfite_efflux_TDT"/>
</dbReference>
<feature type="transmembrane region" description="Helical" evidence="8">
    <location>
        <begin position="213"/>
        <end position="232"/>
    </location>
</feature>
<evidence type="ECO:0000313" key="10">
    <source>
        <dbReference type="Proteomes" id="UP001374803"/>
    </source>
</evidence>
<comment type="similarity">
    <text evidence="2">Belongs to the tellurite-resistance/dicarboxylate transporter (TDT) family.</text>
</comment>
<proteinExistence type="inferred from homology"/>
<dbReference type="PANTHER" id="PTHR31686">
    <property type="match status" value="1"/>
</dbReference>
<dbReference type="InterPro" id="IPR038665">
    <property type="entry name" value="Voltage-dep_anion_channel_sf"/>
</dbReference>
<keyword evidence="4" id="KW-1003">Cell membrane</keyword>
<dbReference type="PANTHER" id="PTHR31686:SF1">
    <property type="entry name" value="SULFITE EFFLUX PUMP SSU1"/>
    <property type="match status" value="1"/>
</dbReference>
<evidence type="ECO:0000256" key="7">
    <source>
        <dbReference type="ARBA" id="ARBA00023136"/>
    </source>
</evidence>
<evidence type="ECO:0000256" key="2">
    <source>
        <dbReference type="ARBA" id="ARBA00008566"/>
    </source>
</evidence>
<dbReference type="Pfam" id="PF03595">
    <property type="entry name" value="SLAC1"/>
    <property type="match status" value="1"/>
</dbReference>
<feature type="transmembrane region" description="Helical" evidence="8">
    <location>
        <begin position="110"/>
        <end position="131"/>
    </location>
</feature>
<evidence type="ECO:0000256" key="6">
    <source>
        <dbReference type="ARBA" id="ARBA00022989"/>
    </source>
</evidence>
<dbReference type="Proteomes" id="UP001374803">
    <property type="component" value="Chromosome"/>
</dbReference>
<feature type="transmembrane region" description="Helical" evidence="8">
    <location>
        <begin position="42"/>
        <end position="61"/>
    </location>
</feature>
<protein>
    <submittedName>
        <fullName evidence="9">Tellurite resistance/C4-dicarboxylate transporter family protein</fullName>
    </submittedName>
</protein>
<dbReference type="RefSeq" id="WP_394831548.1">
    <property type="nucleotide sequence ID" value="NZ_CP089929.1"/>
</dbReference>
<sequence length="353" mass="39036">MSADTKPASALAQMHPAYFALVMATGIVSIAAHLLGLRIVAAALYPLNVIFYVTLWALTIARVVWHRDRVVADVLHHGRSVGFFTMVAATCVLGSQSLVVAGLFSIAVRLWFAGIMLWVVLTYTIITVLTVKSEKPALAEGIHGGWLLIVVASHSVRVLGAQLAPRLTYAPQALLLSLAMWLGGSMLYIWIISLIFYQYTFFTLSPNDLAPPYWINMGAAAIATLGGTMLVAAAPYSPVLEQVLPFVRGFTIFWWATASWWIPMLVILGLWRHVVRKFPIQYDPLYWGAVFPLGMYTVCTTRLAQAIDAPYLIAIPRVFVYVALGAWFFTLLGMTATGFRVLARSRSPYGWHR</sequence>
<dbReference type="EMBL" id="CP089983">
    <property type="protein sequence ID" value="WXB01928.1"/>
    <property type="molecule type" value="Genomic_DNA"/>
</dbReference>
<reference evidence="9" key="1">
    <citation type="submission" date="2021-12" db="EMBL/GenBank/DDBJ databases">
        <title>Discovery of the Pendulisporaceae a myxobacterial family with distinct sporulation behavior and unique specialized metabolism.</title>
        <authorList>
            <person name="Garcia R."/>
            <person name="Popoff A."/>
            <person name="Bader C.D."/>
            <person name="Loehr J."/>
            <person name="Walesch S."/>
            <person name="Walt C."/>
            <person name="Boldt J."/>
            <person name="Bunk B."/>
            <person name="Haeckl F.J.F.P.J."/>
            <person name="Gunesch A.P."/>
            <person name="Birkelbach J."/>
            <person name="Nuebel U."/>
            <person name="Pietschmann T."/>
            <person name="Bach T."/>
            <person name="Mueller R."/>
        </authorList>
    </citation>
    <scope>NUCLEOTIDE SEQUENCE</scope>
    <source>
        <strain evidence="9">MSr11367</strain>
    </source>
</reference>